<feature type="transmembrane region" description="Helical" evidence="1">
    <location>
        <begin position="6"/>
        <end position="26"/>
    </location>
</feature>
<dbReference type="OrthoDB" id="28327at2157"/>
<dbReference type="Proteomes" id="UP000291213">
    <property type="component" value="Unassembled WGS sequence"/>
</dbReference>
<dbReference type="EMBL" id="BDMD01000056">
    <property type="protein sequence ID" value="GBF09367.1"/>
    <property type="molecule type" value="Genomic_DNA"/>
</dbReference>
<evidence type="ECO:0000313" key="3">
    <source>
        <dbReference type="EMBL" id="GBF09367.1"/>
    </source>
</evidence>
<comment type="caution">
    <text evidence="3">The sequence shown here is derived from an EMBL/GenBank/DDBJ whole genome shotgun (WGS) entry which is preliminary data.</text>
</comment>
<keyword evidence="1" id="KW-1133">Transmembrane helix</keyword>
<evidence type="ECO:0000313" key="4">
    <source>
        <dbReference type="Proteomes" id="UP000291213"/>
    </source>
</evidence>
<feature type="transmembrane region" description="Helical" evidence="1">
    <location>
        <begin position="38"/>
        <end position="61"/>
    </location>
</feature>
<feature type="domain" description="Bacterial repeat" evidence="2">
    <location>
        <begin position="240"/>
        <end position="310"/>
    </location>
</feature>
<dbReference type="InterPro" id="IPR044060">
    <property type="entry name" value="Bacterial_rp_domain"/>
</dbReference>
<dbReference type="RefSeq" id="WP_131160348.1">
    <property type="nucleotide sequence ID" value="NZ_BDMD01000056.1"/>
</dbReference>
<sequence length="500" mass="55409">MALRVSVVNMIDGVIGIAIAAGSAYNPLKVQRKSGIRGLKNLLILMIITLTLPSIIAPAVANAQEDEENLVTVYVGTYPTGLPIVIDGVVYFPSTAQPIRLQWEKGSLHTVEIIVDIRYTDEGERYVFKMWNTGEDRRQVTVVADKPKSIVAIYEKEYFLEIISPYGNPQGTGWYPAGSLVEISVEETVEIEEGVRASFLRWSEGYNPESSQTFIYLFEPKTVKAQWKIEYLIKVSAEIEEAQVSEGGWFEEGSLVTITAQEEVGSGEAVWRFSGWRVESGAVDPTVDLNSRTLSLKVIAPATLVAQYERYYYVEVLTPVGEAEGTGYYREGDIAVASVPEIVEASEDTRYVFTGWTGDLESPSPRLAIKVEKPLKIVATWKAQYKVDVESNIPEIQNLEGDGWYSLGEKARLNAPQTVSSSYGIKYVFAGWRGDYNSSKPSDEVTVTGPMKIEAVYVKSYTGFYLNVAAVATVIVGVYLGYTILLPKILNIVKTRSKNE</sequence>
<evidence type="ECO:0000259" key="2">
    <source>
        <dbReference type="Pfam" id="PF18998"/>
    </source>
</evidence>
<gene>
    <name evidence="3" type="ORF">apy_10920</name>
</gene>
<dbReference type="Pfam" id="PF18998">
    <property type="entry name" value="Flg_new_2"/>
    <property type="match status" value="1"/>
</dbReference>
<proteinExistence type="predicted"/>
<reference evidence="3 4" key="1">
    <citation type="submission" date="2017-02" db="EMBL/GenBank/DDBJ databases">
        <title>isolation and characterization of a novel temperate virus Aeropyrum globular virus 1 infecting hyperthermophilic archaeon Aeropyrum.</title>
        <authorList>
            <person name="Yumiya M."/>
            <person name="Yoshida T."/>
            <person name="Sako Y."/>
        </authorList>
    </citation>
    <scope>NUCLEOTIDE SEQUENCE [LARGE SCALE GENOMIC DNA]</scope>
    <source>
        <strain evidence="3 4">YK1-12-2013</strain>
    </source>
</reference>
<evidence type="ECO:0000256" key="1">
    <source>
        <dbReference type="SAM" id="Phobius"/>
    </source>
</evidence>
<organism evidence="3 4">
    <name type="scientific">Aeropyrum pernix</name>
    <dbReference type="NCBI Taxonomy" id="56636"/>
    <lineage>
        <taxon>Archaea</taxon>
        <taxon>Thermoproteota</taxon>
        <taxon>Thermoprotei</taxon>
        <taxon>Desulfurococcales</taxon>
        <taxon>Desulfurococcaceae</taxon>
        <taxon>Aeropyrum</taxon>
    </lineage>
</organism>
<name>A0A401HAD9_AERPX</name>
<dbReference type="AlphaFoldDB" id="A0A401HAD9"/>
<protein>
    <recommendedName>
        <fullName evidence="2">Bacterial repeat domain-containing protein</fullName>
    </recommendedName>
</protein>
<feature type="transmembrane region" description="Helical" evidence="1">
    <location>
        <begin position="464"/>
        <end position="486"/>
    </location>
</feature>
<keyword evidence="1" id="KW-0472">Membrane</keyword>
<accession>A0A401HAD9</accession>
<keyword evidence="1" id="KW-0812">Transmembrane</keyword>